<protein>
    <submittedName>
        <fullName evidence="2">Uncharacterized protein</fullName>
    </submittedName>
</protein>
<dbReference type="AlphaFoldDB" id="A0A918TKY8"/>
<keyword evidence="3" id="KW-1185">Reference proteome</keyword>
<organism evidence="2 3">
    <name type="scientific">Roseibacillus persicicus</name>
    <dbReference type="NCBI Taxonomy" id="454148"/>
    <lineage>
        <taxon>Bacteria</taxon>
        <taxon>Pseudomonadati</taxon>
        <taxon>Verrucomicrobiota</taxon>
        <taxon>Verrucomicrobiia</taxon>
        <taxon>Verrucomicrobiales</taxon>
        <taxon>Verrucomicrobiaceae</taxon>
        <taxon>Roseibacillus</taxon>
    </lineage>
</organism>
<evidence type="ECO:0000256" key="1">
    <source>
        <dbReference type="SAM" id="MobiDB-lite"/>
    </source>
</evidence>
<dbReference type="RefSeq" id="WP_189567983.1">
    <property type="nucleotide sequence ID" value="NZ_BMXI01000003.1"/>
</dbReference>
<evidence type="ECO:0000313" key="2">
    <source>
        <dbReference type="EMBL" id="GHC46657.1"/>
    </source>
</evidence>
<gene>
    <name evidence="2" type="ORF">GCM10007100_10380</name>
</gene>
<dbReference type="PROSITE" id="PS51257">
    <property type="entry name" value="PROKAR_LIPOPROTEIN"/>
    <property type="match status" value="1"/>
</dbReference>
<reference evidence="2" key="2">
    <citation type="submission" date="2020-09" db="EMBL/GenBank/DDBJ databases">
        <authorList>
            <person name="Sun Q."/>
            <person name="Kim S."/>
        </authorList>
    </citation>
    <scope>NUCLEOTIDE SEQUENCE</scope>
    <source>
        <strain evidence="2">KCTC 12988</strain>
    </source>
</reference>
<accession>A0A918TKY8</accession>
<reference evidence="2" key="1">
    <citation type="journal article" date="2014" name="Int. J. Syst. Evol. Microbiol.">
        <title>Complete genome sequence of Corynebacterium casei LMG S-19264T (=DSM 44701T), isolated from a smear-ripened cheese.</title>
        <authorList>
            <consortium name="US DOE Joint Genome Institute (JGI-PGF)"/>
            <person name="Walter F."/>
            <person name="Albersmeier A."/>
            <person name="Kalinowski J."/>
            <person name="Ruckert C."/>
        </authorList>
    </citation>
    <scope>NUCLEOTIDE SEQUENCE</scope>
    <source>
        <strain evidence="2">KCTC 12988</strain>
    </source>
</reference>
<evidence type="ECO:0000313" key="3">
    <source>
        <dbReference type="Proteomes" id="UP000644507"/>
    </source>
</evidence>
<dbReference type="EMBL" id="BMXI01000003">
    <property type="protein sequence ID" value="GHC46657.1"/>
    <property type="molecule type" value="Genomic_DNA"/>
</dbReference>
<proteinExistence type="predicted"/>
<dbReference type="Proteomes" id="UP000644507">
    <property type="component" value="Unassembled WGS sequence"/>
</dbReference>
<name>A0A918TKY8_9BACT</name>
<sequence>MLKKEAVSLAVLVLLLGFTSCDREEAVELKHPAKSATLESAALAVDRSDDWRKPDERELEKLSSRLLEFRRKWLEKLGIEEEELDEFYWKEESREFDLELSAGERKELLLEILAAANNNESHPLIGFIYPMVCSWAREDPDEVLVFLDQEAGEWWLRELRGEIRVGQALAGDPEKALLEYENDRRTLWDDEGDVSDEIGVLIMELWARQDGEAAWNYILETVPDYNYLTIAYITGLSEQVDWVEQAARLESYFEGKYTSEEPLALLGYRWMKADFEPGRKWFEELASEDEDQYKFEFCRYMAESYYSRKDQSDAIYPLFQNLLAVGDEELVIGAIGFLNLSSYVSYDRKLVEVAFGSKGGEFNAGLALVTMRMAVVGHAILQVEPTLEQREFFGFVKDTIRGTEIDPRSDAGKFAGMILANDFDRMLEQSDEWSKIGSSEPTPQPPVVPMPVDETDSD</sequence>
<feature type="region of interest" description="Disordered" evidence="1">
    <location>
        <begin position="430"/>
        <end position="458"/>
    </location>
</feature>
<comment type="caution">
    <text evidence="2">The sequence shown here is derived from an EMBL/GenBank/DDBJ whole genome shotgun (WGS) entry which is preliminary data.</text>
</comment>